<evidence type="ECO:0000256" key="1">
    <source>
        <dbReference type="ARBA" id="ARBA00003618"/>
    </source>
</evidence>
<evidence type="ECO:0000256" key="8">
    <source>
        <dbReference type="ARBA" id="ARBA00033408"/>
    </source>
</evidence>
<gene>
    <name evidence="9" type="ORF">E4L95_19130</name>
</gene>
<keyword evidence="7" id="KW-0234">DNA repair</keyword>
<evidence type="ECO:0000256" key="2">
    <source>
        <dbReference type="ARBA" id="ARBA00009441"/>
    </source>
</evidence>
<dbReference type="GO" id="GO:0005524">
    <property type="term" value="F:ATP binding"/>
    <property type="evidence" value="ECO:0007669"/>
    <property type="project" value="UniProtKB-KW"/>
</dbReference>
<evidence type="ECO:0000256" key="7">
    <source>
        <dbReference type="ARBA" id="ARBA00023204"/>
    </source>
</evidence>
<dbReference type="AlphaFoldDB" id="A0A4Z1BHH8"/>
<evidence type="ECO:0000313" key="9">
    <source>
        <dbReference type="EMBL" id="TGN47729.1"/>
    </source>
</evidence>
<reference evidence="9 10" key="1">
    <citation type="submission" date="2019-03" db="EMBL/GenBank/DDBJ databases">
        <authorList>
            <person name="Li J."/>
        </authorList>
    </citation>
    <scope>NUCLEOTIDE SEQUENCE [LARGE SCALE GENOMIC DNA]</scope>
    <source>
        <strain evidence="9 10">3058</strain>
    </source>
</reference>
<comment type="caution">
    <text evidence="9">The sequence shown here is derived from an EMBL/GenBank/DDBJ whole genome shotgun (WGS) entry which is preliminary data.</text>
</comment>
<organism evidence="9 10">
    <name type="scientific">Paracoccus liaowanqingii</name>
    <dbReference type="NCBI Taxonomy" id="2560053"/>
    <lineage>
        <taxon>Bacteria</taxon>
        <taxon>Pseudomonadati</taxon>
        <taxon>Pseudomonadota</taxon>
        <taxon>Alphaproteobacteria</taxon>
        <taxon>Rhodobacterales</taxon>
        <taxon>Paracoccaceae</taxon>
        <taxon>Paracoccus</taxon>
    </lineage>
</organism>
<evidence type="ECO:0000256" key="3">
    <source>
        <dbReference type="ARBA" id="ARBA00021315"/>
    </source>
</evidence>
<evidence type="ECO:0000313" key="10">
    <source>
        <dbReference type="Proteomes" id="UP000297972"/>
    </source>
</evidence>
<proteinExistence type="inferred from homology"/>
<dbReference type="GO" id="GO:0009432">
    <property type="term" value="P:SOS response"/>
    <property type="evidence" value="ECO:0007669"/>
    <property type="project" value="TreeGrafter"/>
</dbReference>
<evidence type="ECO:0000256" key="6">
    <source>
        <dbReference type="ARBA" id="ARBA00022840"/>
    </source>
</evidence>
<keyword evidence="6" id="KW-0067">ATP-binding</keyword>
<comment type="similarity">
    <text evidence="2">Belongs to the RecN family.</text>
</comment>
<dbReference type="EMBL" id="SRPG01000285">
    <property type="protein sequence ID" value="TGN47729.1"/>
    <property type="molecule type" value="Genomic_DNA"/>
</dbReference>
<keyword evidence="4" id="KW-0547">Nucleotide-binding</keyword>
<keyword evidence="5" id="KW-0227">DNA damage</keyword>
<dbReference type="SUPFAM" id="SSF52540">
    <property type="entry name" value="P-loop containing nucleoside triphosphate hydrolases"/>
    <property type="match status" value="1"/>
</dbReference>
<keyword evidence="10" id="KW-1185">Reference proteome</keyword>
<dbReference type="InterPro" id="IPR004604">
    <property type="entry name" value="DNA_recomb/repair_RecN"/>
</dbReference>
<dbReference type="CDD" id="cd03241">
    <property type="entry name" value="ABC_RecN"/>
    <property type="match status" value="1"/>
</dbReference>
<dbReference type="PANTHER" id="PTHR11059">
    <property type="entry name" value="DNA REPAIR PROTEIN RECN"/>
    <property type="match status" value="1"/>
</dbReference>
<evidence type="ECO:0000256" key="5">
    <source>
        <dbReference type="ARBA" id="ARBA00022763"/>
    </source>
</evidence>
<dbReference type="InterPro" id="IPR027417">
    <property type="entry name" value="P-loop_NTPase"/>
</dbReference>
<dbReference type="GO" id="GO:0006310">
    <property type="term" value="P:DNA recombination"/>
    <property type="evidence" value="ECO:0007669"/>
    <property type="project" value="InterPro"/>
</dbReference>
<dbReference type="GO" id="GO:0006281">
    <property type="term" value="P:DNA repair"/>
    <property type="evidence" value="ECO:0007669"/>
    <property type="project" value="UniProtKB-KW"/>
</dbReference>
<dbReference type="GO" id="GO:0043590">
    <property type="term" value="C:bacterial nucleoid"/>
    <property type="evidence" value="ECO:0007669"/>
    <property type="project" value="TreeGrafter"/>
</dbReference>
<evidence type="ECO:0000256" key="4">
    <source>
        <dbReference type="ARBA" id="ARBA00022741"/>
    </source>
</evidence>
<sequence length="201" mass="20489">REAEAAYDAAAAALTAARTEAATRLDAAVTGELIPLKMERAVFLTVVSPGDPGPEGRDTVAFTVATNPGAPSGPLDKIASGGELSRFLLALKVCLARGNDALVMIFDEIDRGVGGATADAVGRRLQALAQGAQVLVITHSPQVAALGAVHFRVSKSVSEGMTTSTVVALSAPERVAEIGRMLSGDRVTEAATEAARALLDG</sequence>
<protein>
    <recommendedName>
        <fullName evidence="3">DNA repair protein RecN</fullName>
    </recommendedName>
    <alternativeName>
        <fullName evidence="8">Recombination protein N</fullName>
    </alternativeName>
</protein>
<accession>A0A4Z1BHH8</accession>
<feature type="non-terminal residue" evidence="9">
    <location>
        <position position="1"/>
    </location>
</feature>
<dbReference type="PANTHER" id="PTHR11059:SF0">
    <property type="entry name" value="DNA REPAIR PROTEIN RECN"/>
    <property type="match status" value="1"/>
</dbReference>
<comment type="function">
    <text evidence="1">May be involved in recombinational repair of damaged DNA.</text>
</comment>
<name>A0A4Z1BHH8_9RHOB</name>
<dbReference type="Proteomes" id="UP000297972">
    <property type="component" value="Unassembled WGS sequence"/>
</dbReference>
<dbReference type="Gene3D" id="3.40.50.300">
    <property type="entry name" value="P-loop containing nucleotide triphosphate hydrolases"/>
    <property type="match status" value="1"/>
</dbReference>